<gene>
    <name evidence="1" type="ORF">EHS13_35320</name>
</gene>
<keyword evidence="2" id="KW-1185">Reference proteome</keyword>
<evidence type="ECO:0008006" key="3">
    <source>
        <dbReference type="Google" id="ProtNLM"/>
    </source>
</evidence>
<dbReference type="OrthoDB" id="362700at2"/>
<reference evidence="2" key="1">
    <citation type="submission" date="2018-11" db="EMBL/GenBank/DDBJ databases">
        <title>Complete genome sequence of Paenibacillus sp. ML311-T8.</title>
        <authorList>
            <person name="Nam Y.-D."/>
            <person name="Kang J."/>
            <person name="Chung W.-H."/>
            <person name="Park Y.S."/>
        </authorList>
    </citation>
    <scope>NUCLEOTIDE SEQUENCE [LARGE SCALE GENOMIC DNA]</scope>
    <source>
        <strain evidence="2">ML311-T8</strain>
    </source>
</reference>
<organism evidence="1 2">
    <name type="scientific">Paenibacillus psychroresistens</name>
    <dbReference type="NCBI Taxonomy" id="1778678"/>
    <lineage>
        <taxon>Bacteria</taxon>
        <taxon>Bacillati</taxon>
        <taxon>Bacillota</taxon>
        <taxon>Bacilli</taxon>
        <taxon>Bacillales</taxon>
        <taxon>Paenibacillaceae</taxon>
        <taxon>Paenibacillus</taxon>
    </lineage>
</organism>
<protein>
    <recommendedName>
        <fullName evidence="3">DUF4259 domain-containing protein</fullName>
    </recommendedName>
</protein>
<sequence length="83" mass="9655">MGAWGTGISSNDTYCEVYERFFSMYNEGQEADEISRALIEIFDETIRCEEDHTNFWFALAKAQWECKALEPEVFEKVKSLIEG</sequence>
<dbReference type="EMBL" id="CP034235">
    <property type="protein sequence ID" value="QGQ99762.1"/>
    <property type="molecule type" value="Genomic_DNA"/>
</dbReference>
<dbReference type="Proteomes" id="UP000426246">
    <property type="component" value="Chromosome"/>
</dbReference>
<dbReference type="AlphaFoldDB" id="A0A6B8RV71"/>
<dbReference type="RefSeq" id="WP_155704968.1">
    <property type="nucleotide sequence ID" value="NZ_CP034235.1"/>
</dbReference>
<name>A0A6B8RV71_9BACL</name>
<evidence type="ECO:0000313" key="2">
    <source>
        <dbReference type="Proteomes" id="UP000426246"/>
    </source>
</evidence>
<evidence type="ECO:0000313" key="1">
    <source>
        <dbReference type="EMBL" id="QGQ99762.1"/>
    </source>
</evidence>
<accession>A0A6B8RV71</accession>
<dbReference type="KEGG" id="ppsc:EHS13_35320"/>
<proteinExistence type="predicted"/>